<feature type="compositionally biased region" description="Polar residues" evidence="1">
    <location>
        <begin position="222"/>
        <end position="237"/>
    </location>
</feature>
<feature type="region of interest" description="Disordered" evidence="1">
    <location>
        <begin position="853"/>
        <end position="883"/>
    </location>
</feature>
<dbReference type="PANTHER" id="PTHR24258">
    <property type="entry name" value="SERINE PROTEASE-RELATED"/>
    <property type="match status" value="1"/>
</dbReference>
<feature type="compositionally biased region" description="Low complexity" evidence="1">
    <location>
        <begin position="1000"/>
        <end position="1016"/>
    </location>
</feature>
<feature type="region of interest" description="Disordered" evidence="1">
    <location>
        <begin position="1"/>
        <end position="35"/>
    </location>
</feature>
<dbReference type="EMBL" id="CAMXCT010000247">
    <property type="protein sequence ID" value="CAI3976142.1"/>
    <property type="molecule type" value="Genomic_DNA"/>
</dbReference>
<evidence type="ECO:0000313" key="3">
    <source>
        <dbReference type="EMBL" id="CAL1129517.1"/>
    </source>
</evidence>
<reference evidence="2" key="1">
    <citation type="submission" date="2022-10" db="EMBL/GenBank/DDBJ databases">
        <authorList>
            <person name="Chen Y."/>
            <person name="Dougan E. K."/>
            <person name="Chan C."/>
            <person name="Rhodes N."/>
            <person name="Thang M."/>
        </authorList>
    </citation>
    <scope>NUCLEOTIDE SEQUENCE</scope>
</reference>
<feature type="compositionally biased region" description="Low complexity" evidence="1">
    <location>
        <begin position="1055"/>
        <end position="1106"/>
    </location>
</feature>
<evidence type="ECO:0000313" key="4">
    <source>
        <dbReference type="EMBL" id="CAL4763454.1"/>
    </source>
</evidence>
<name>A0A9P1BMM7_9DINO</name>
<dbReference type="EMBL" id="CAMXCT030000247">
    <property type="protein sequence ID" value="CAL4763454.1"/>
    <property type="molecule type" value="Genomic_DNA"/>
</dbReference>
<dbReference type="Proteomes" id="UP001152797">
    <property type="component" value="Unassembled WGS sequence"/>
</dbReference>
<dbReference type="OrthoDB" id="490576at2759"/>
<feature type="compositionally biased region" description="Low complexity" evidence="1">
    <location>
        <begin position="903"/>
        <end position="922"/>
    </location>
</feature>
<dbReference type="EMBL" id="CAMXCT020000247">
    <property type="protein sequence ID" value="CAL1129517.1"/>
    <property type="molecule type" value="Genomic_DNA"/>
</dbReference>
<dbReference type="PANTHER" id="PTHR24258:SF116">
    <property type="entry name" value="FI16631P1-RELATED"/>
    <property type="match status" value="1"/>
</dbReference>
<feature type="region of interest" description="Disordered" evidence="1">
    <location>
        <begin position="215"/>
        <end position="239"/>
    </location>
</feature>
<feature type="compositionally biased region" description="Low complexity" evidence="1">
    <location>
        <begin position="1229"/>
        <end position="1265"/>
    </location>
</feature>
<reference evidence="3" key="2">
    <citation type="submission" date="2024-04" db="EMBL/GenBank/DDBJ databases">
        <authorList>
            <person name="Chen Y."/>
            <person name="Shah S."/>
            <person name="Dougan E. K."/>
            <person name="Thang M."/>
            <person name="Chan C."/>
        </authorList>
    </citation>
    <scope>NUCLEOTIDE SEQUENCE [LARGE SCALE GENOMIC DNA]</scope>
</reference>
<feature type="compositionally biased region" description="Polar residues" evidence="1">
    <location>
        <begin position="1148"/>
        <end position="1164"/>
    </location>
</feature>
<feature type="compositionally biased region" description="Basic and acidic residues" evidence="1">
    <location>
        <begin position="1352"/>
        <end position="1385"/>
    </location>
</feature>
<feature type="compositionally biased region" description="Low complexity" evidence="1">
    <location>
        <begin position="1034"/>
        <end position="1045"/>
    </location>
</feature>
<feature type="compositionally biased region" description="Basic and acidic residues" evidence="1">
    <location>
        <begin position="1267"/>
        <end position="1276"/>
    </location>
</feature>
<evidence type="ECO:0000256" key="1">
    <source>
        <dbReference type="SAM" id="MobiDB-lite"/>
    </source>
</evidence>
<organism evidence="2">
    <name type="scientific">Cladocopium goreaui</name>
    <dbReference type="NCBI Taxonomy" id="2562237"/>
    <lineage>
        <taxon>Eukaryota</taxon>
        <taxon>Sar</taxon>
        <taxon>Alveolata</taxon>
        <taxon>Dinophyceae</taxon>
        <taxon>Suessiales</taxon>
        <taxon>Symbiodiniaceae</taxon>
        <taxon>Cladocopium</taxon>
    </lineage>
</organism>
<feature type="compositionally biased region" description="Acidic residues" evidence="1">
    <location>
        <begin position="872"/>
        <end position="883"/>
    </location>
</feature>
<feature type="compositionally biased region" description="Basic and acidic residues" evidence="1">
    <location>
        <begin position="1392"/>
        <end position="1411"/>
    </location>
</feature>
<feature type="region of interest" description="Disordered" evidence="1">
    <location>
        <begin position="903"/>
        <end position="1435"/>
    </location>
</feature>
<proteinExistence type="predicted"/>
<protein>
    <submittedName>
        <fullName evidence="4">Signal peptidase complex subunit 2</fullName>
    </submittedName>
</protein>
<comment type="caution">
    <text evidence="2">The sequence shown here is derived from an EMBL/GenBank/DDBJ whole genome shotgun (WGS) entry which is preliminary data.</text>
</comment>
<gene>
    <name evidence="2" type="ORF">C1SCF055_LOCUS4395</name>
</gene>
<feature type="compositionally biased region" description="Low complexity" evidence="1">
    <location>
        <begin position="1191"/>
        <end position="1209"/>
    </location>
</feature>
<evidence type="ECO:0000313" key="2">
    <source>
        <dbReference type="EMBL" id="CAI3976142.1"/>
    </source>
</evidence>
<sequence length="1435" mass="156033">MADQKEPTAMPLVAGGDRDGSSSKDLQAVAPTDPDVPCPDPLTDCGICQCPITPEDRKQIAIKKLASGFCLQDSYAVRSFQLCCKQQKTEQEMERLRATDYELWRSTVVAFRDQRSVGKGTKFDMMKHIESTKKSMTQEQDDVYRPLLFSAYKEHYQNLPAPLTLTEAQATAKWYQDLADPTIKKSDKRYYNPRSKQDEVLTRVHVQVDELEHRKEAVERSQVVQKETSSKNPSPAQTREFMDKLNTQPVDAKAFKAGQVDLPLEFEDEDGPPSALGKGRNTRRNTKGADASAPATSRRASCKAAPRIENIDLVASSKANVLMVSVEAVHKQLSQQVETALGTFKEEFAHVLAKTEELIRDGITEANIASWVVKGEDPYNLGTNRSVYRCALQFLDRVNMAKVLLGEKALQGFETCEEWALKGGFLPQEFATVAVPCNLLLMDLKGFLLEGEHTRNGIEDQSKKVRLILSGYRSMGNALRKGITDMQSALNTIKTAAALRAKQAKSASDRKAAKAKVKATKLPNFAATSDPSIIKIHRSITKHMDIEKASSFETLKNCRGGDKPFILRRGKNIYKTVWKDETVRTMVTAQVTNFKGKWPKAKDKIQANLLPPGANLDDKQELVTTRTDILGLIPGTSDWPFVSEEVVDASASGFSDADDTACTAYYESLFLAGQRKDFIHHGVELNGLAGVRLQLEGNRILAMALVDDIRKYLCEKSGDDDPEEVSFDRCSSFFLRLDLDNLNAADRIPSLRAAVIKPGDITYTPPGMLIVDKTVNEDSICLRVPVAVMPLECIPSMRIFCHSIDKPLHRRLNPILDGMEEILKMDLERQVKEEQAEGKTTDTTGLALVAKADDVESDGQSQSSDGDHNNEDDFWLGDPDEELPASESTERLLDLLDNQANVASQAQPASTAPAPDAATTAKATKERKDTDQQTAAPPAGPHEQPAEKPSIDEAAPANTMAAEEHTAPAAPPAPVIEEQKQATTEASAAPREQPVPNNTALPDEAAPAAASVTAIPEVEASTPPHEPVTEEQKQATAEAPAATQEGPIPEDTPVPDEAAAAVAEEQKQATAHADPAAPKAEPTEEIAAAPAATTPTQAAAEVAATALQETMTEEQKQATAEDPAASQQQPVPKETALPDEAAAAATLLSENQAQTTPEVQATPPQEQPVPKETTLPDEAAPAATLLSENRAQTAPEVQAPAPAQEQPVPKETALPDEAASAATLLSENQAQTAPEVQAPAPAQEQPVPKETALQDDAVAPAQAADTAEEKPDHPETRAAITSEEEIPEPPSKVARQDTQPVSPSSKKELAASAAETSKERPAATAAKQKSPKEHFFSQYEVPKTGFYTPPGMDKDEYDKKKKELAKNNREVEMDDPETKPAEPNRRGTQKAPETKKKKEKKDKDEKEEKASGSKKRSSNRMDDNSPKKSKKTKAK</sequence>
<feature type="region of interest" description="Disordered" evidence="1">
    <location>
        <begin position="264"/>
        <end position="301"/>
    </location>
</feature>
<evidence type="ECO:0000313" key="5">
    <source>
        <dbReference type="Proteomes" id="UP001152797"/>
    </source>
</evidence>
<keyword evidence="5" id="KW-1185">Reference proteome</keyword>
<accession>A0A9P1BMM7</accession>